<organism evidence="2 3">
    <name type="scientific">Stegodyphus mimosarum</name>
    <name type="common">African social velvet spider</name>
    <dbReference type="NCBI Taxonomy" id="407821"/>
    <lineage>
        <taxon>Eukaryota</taxon>
        <taxon>Metazoa</taxon>
        <taxon>Ecdysozoa</taxon>
        <taxon>Arthropoda</taxon>
        <taxon>Chelicerata</taxon>
        <taxon>Arachnida</taxon>
        <taxon>Araneae</taxon>
        <taxon>Araneomorphae</taxon>
        <taxon>Entelegynae</taxon>
        <taxon>Eresoidea</taxon>
        <taxon>Eresidae</taxon>
        <taxon>Stegodyphus</taxon>
    </lineage>
</organism>
<feature type="transmembrane region" description="Helical" evidence="1">
    <location>
        <begin position="143"/>
        <end position="166"/>
    </location>
</feature>
<evidence type="ECO:0008006" key="4">
    <source>
        <dbReference type="Google" id="ProtNLM"/>
    </source>
</evidence>
<reference evidence="2 3" key="1">
    <citation type="submission" date="2013-11" db="EMBL/GenBank/DDBJ databases">
        <title>Genome sequencing of Stegodyphus mimosarum.</title>
        <authorList>
            <person name="Bechsgaard J."/>
        </authorList>
    </citation>
    <scope>NUCLEOTIDE SEQUENCE [LARGE SCALE GENOMIC DNA]</scope>
</reference>
<proteinExistence type="predicted"/>
<evidence type="ECO:0000313" key="2">
    <source>
        <dbReference type="EMBL" id="KFM73540.1"/>
    </source>
</evidence>
<accession>A0A087U851</accession>
<dbReference type="OrthoDB" id="6422709at2759"/>
<feature type="transmembrane region" description="Helical" evidence="1">
    <location>
        <begin position="32"/>
        <end position="49"/>
    </location>
</feature>
<dbReference type="Proteomes" id="UP000054359">
    <property type="component" value="Unassembled WGS sequence"/>
</dbReference>
<keyword evidence="3" id="KW-1185">Reference proteome</keyword>
<dbReference type="EMBL" id="KK118653">
    <property type="protein sequence ID" value="KFM73540.1"/>
    <property type="molecule type" value="Genomic_DNA"/>
</dbReference>
<sequence>MSNTTKKMHQYTVVMPEIVQEPCDYPKGMHSLLMLLQLILGAVTIGLVADMGSYQAQAVLAENEFTVAAFISFGESTALMMIAYGCLMTTFLLLVSSILSSRSFYHVPKSLFFVLYHLISASLYLSSGLSVVILGYQRRYEKYYITAGAVGIVNAILYVFSTCLGLRALQSLK</sequence>
<protein>
    <recommendedName>
        <fullName evidence="4">MARVEL domain-containing protein</fullName>
    </recommendedName>
</protein>
<feature type="transmembrane region" description="Helical" evidence="1">
    <location>
        <begin position="111"/>
        <end position="137"/>
    </location>
</feature>
<evidence type="ECO:0000256" key="1">
    <source>
        <dbReference type="SAM" id="Phobius"/>
    </source>
</evidence>
<keyword evidence="1" id="KW-0472">Membrane</keyword>
<name>A0A087U851_STEMI</name>
<feature type="non-terminal residue" evidence="2">
    <location>
        <position position="173"/>
    </location>
</feature>
<feature type="transmembrane region" description="Helical" evidence="1">
    <location>
        <begin position="78"/>
        <end position="99"/>
    </location>
</feature>
<keyword evidence="1" id="KW-1133">Transmembrane helix</keyword>
<dbReference type="AlphaFoldDB" id="A0A087U851"/>
<dbReference type="OMA" id="CEYPRGM"/>
<evidence type="ECO:0000313" key="3">
    <source>
        <dbReference type="Proteomes" id="UP000054359"/>
    </source>
</evidence>
<gene>
    <name evidence="2" type="ORF">X975_06842</name>
</gene>
<keyword evidence="1" id="KW-0812">Transmembrane</keyword>